<keyword evidence="2" id="KW-1185">Reference proteome</keyword>
<evidence type="ECO:0000313" key="2">
    <source>
        <dbReference type="Proteomes" id="UP001595797"/>
    </source>
</evidence>
<name>A0ABV9TND8_9MICC</name>
<organism evidence="1 2">
    <name type="scientific">Kocuria oceani</name>
    <dbReference type="NCBI Taxonomy" id="988827"/>
    <lineage>
        <taxon>Bacteria</taxon>
        <taxon>Bacillati</taxon>
        <taxon>Actinomycetota</taxon>
        <taxon>Actinomycetes</taxon>
        <taxon>Micrococcales</taxon>
        <taxon>Micrococcaceae</taxon>
        <taxon>Kocuria</taxon>
    </lineage>
</organism>
<accession>A0ABV9TND8</accession>
<reference evidence="2" key="1">
    <citation type="journal article" date="2019" name="Int. J. Syst. Evol. Microbiol.">
        <title>The Global Catalogue of Microorganisms (GCM) 10K type strain sequencing project: providing services to taxonomists for standard genome sequencing and annotation.</title>
        <authorList>
            <consortium name="The Broad Institute Genomics Platform"/>
            <consortium name="The Broad Institute Genome Sequencing Center for Infectious Disease"/>
            <person name="Wu L."/>
            <person name="Ma J."/>
        </authorList>
    </citation>
    <scope>NUCLEOTIDE SEQUENCE [LARGE SCALE GENOMIC DNA]</scope>
    <source>
        <strain evidence="2">CGMCC 4.6946</strain>
    </source>
</reference>
<protein>
    <submittedName>
        <fullName evidence="1">Uncharacterized protein</fullName>
    </submittedName>
</protein>
<sequence>MTATGTSTTPTTPRGRFADHAATVAAAWPPMTDEQLQRVAALLAPSTPAGGDHR</sequence>
<proteinExistence type="predicted"/>
<dbReference type="RefSeq" id="WP_277552425.1">
    <property type="nucleotide sequence ID" value="NZ_JARAMH010000028.1"/>
</dbReference>
<dbReference type="Proteomes" id="UP001595797">
    <property type="component" value="Unassembled WGS sequence"/>
</dbReference>
<gene>
    <name evidence="1" type="ORF">ACFPCS_18815</name>
</gene>
<evidence type="ECO:0000313" key="1">
    <source>
        <dbReference type="EMBL" id="MFC4905613.1"/>
    </source>
</evidence>
<dbReference type="EMBL" id="JBHSIW010000029">
    <property type="protein sequence ID" value="MFC4905613.1"/>
    <property type="molecule type" value="Genomic_DNA"/>
</dbReference>
<comment type="caution">
    <text evidence="1">The sequence shown here is derived from an EMBL/GenBank/DDBJ whole genome shotgun (WGS) entry which is preliminary data.</text>
</comment>